<name>A0AB34KED4_9PEZI</name>
<proteinExistence type="predicted"/>
<evidence type="ECO:0000256" key="1">
    <source>
        <dbReference type="SAM" id="MobiDB-lite"/>
    </source>
</evidence>
<reference evidence="2 3" key="1">
    <citation type="journal article" date="2020" name="Microbiol. Resour. Announc.">
        <title>Draft Genome Sequence of a Cladosporium Species Isolated from the Mesophotic Ascidian Didemnum maculosum.</title>
        <authorList>
            <person name="Gioti A."/>
            <person name="Siaperas R."/>
            <person name="Nikolaivits E."/>
            <person name="Le Goff G."/>
            <person name="Ouazzani J."/>
            <person name="Kotoulas G."/>
            <person name="Topakas E."/>
        </authorList>
    </citation>
    <scope>NUCLEOTIDE SEQUENCE [LARGE SCALE GENOMIC DNA]</scope>
    <source>
        <strain evidence="2 3">TM138-S3</strain>
    </source>
</reference>
<feature type="region of interest" description="Disordered" evidence="1">
    <location>
        <begin position="113"/>
        <end position="146"/>
    </location>
</feature>
<accession>A0AB34KED4</accession>
<evidence type="ECO:0000313" key="3">
    <source>
        <dbReference type="Proteomes" id="UP000803884"/>
    </source>
</evidence>
<dbReference type="Proteomes" id="UP000803884">
    <property type="component" value="Unassembled WGS sequence"/>
</dbReference>
<sequence length="1054" mass="118886">MPHGPLTPLGHQLRSVLVSLRSPAADLSHTRCTSSSLPLGAASRIYAPTARGHIDATRGIRSYWLDALLFGRGAESAPDDENVERTISRRQLNKRTKTDYLGDELRQQGRLDIAPRASTGRRRPNHFNVRDQHGKRRYAENKSRHSEDYIPTLAEPEKTTPTVLTIVARFLRHRRTIAEPLQSDQLHRFRLTPSEEQFLSARGYNLSDVEIWASIVTEPDSVTAATTLSERLASHGAQSVPLPVYSYLLRRPNIAANALRMLVAIAWEKLEISEASGQVVAPDQVFILFNRLTRHARQVSPSTLPSIANHFVRFLPGVSPNHENGGQASMTAVTFLMNKAMLLISEPTTVAPFKNAHHQQQALIPILAAMAEHEPPLQINREGYRAVIRLQLAQRKTDSEQLWAELKALSWPPWKEDRTSMDTEIGPEQGISRAGETLQRMREAGYEPKEWEQIALLYTGWDIDGTPTVQTRSLMPNKVHESKFEAALWVARIKTTRTVQEAWACYLAFEDTDLPPDQEILLAVFEKLHEEERRTRQEVSSWPRRLEKHNTVNGRVFPGDGKEVAPLPPSTHLYTYTRTDPPTTLKFFLYLRSKDVEIDHRCVAFLISTASSLTEGVRYLRYAQEQYPEFQKLVALSPAVDHDAVPKVLFEAYINLLSTSPNVISPAYGGREHRHLDLLAPSRKLADERFNIQHSLVQAVWQLKQRNTPYLPAYNSVLHALARPRSYQKMHLVEPGRTLSPSTKRKPKLALNKILAYRLASQVLKLAGRKYVDLDASGLLAICRITENVARGCWSVLIRDQASSLPPPTKQPLAVVEAKTILNQRPQHALEQRFKLLVGEHSPVDCRSEHPLSSSSPADFADLPGLPRLLVAPEPAVLHAYVRALGWLGAHTKIRDTVRWMVEHQDELQQSADGTRNGAHVMRRALVAVRVFLERSWRARARGEAASAQLIAADEAAPNLPAHKRHLLRFMALAPKAVVEEVAALIESVPVWGGWATDDEVRRYVYAGRLRFRPRRFNRGHLLRSSQTRIFHRSQKARLMEKPGFAGFVGADGR</sequence>
<dbReference type="AlphaFoldDB" id="A0AB34KED4"/>
<comment type="caution">
    <text evidence="2">The sequence shown here is derived from an EMBL/GenBank/DDBJ whole genome shotgun (WGS) entry which is preliminary data.</text>
</comment>
<dbReference type="RefSeq" id="XP_069226381.1">
    <property type="nucleotide sequence ID" value="XM_069376449.1"/>
</dbReference>
<dbReference type="GeneID" id="96009287"/>
<organism evidence="2 3">
    <name type="scientific">Cladosporium halotolerans</name>
    <dbReference type="NCBI Taxonomy" id="1052096"/>
    <lineage>
        <taxon>Eukaryota</taxon>
        <taxon>Fungi</taxon>
        <taxon>Dikarya</taxon>
        <taxon>Ascomycota</taxon>
        <taxon>Pezizomycotina</taxon>
        <taxon>Dothideomycetes</taxon>
        <taxon>Dothideomycetidae</taxon>
        <taxon>Cladosporiales</taxon>
        <taxon>Cladosporiaceae</taxon>
        <taxon>Cladosporium</taxon>
    </lineage>
</organism>
<gene>
    <name evidence="2" type="ORF">WHR41_07845</name>
</gene>
<protein>
    <submittedName>
        <fullName evidence="2">Uncharacterized protein</fullName>
    </submittedName>
</protein>
<keyword evidence="3" id="KW-1185">Reference proteome</keyword>
<dbReference type="EMBL" id="JAAQHG020000037">
    <property type="protein sequence ID" value="KAL1583274.1"/>
    <property type="molecule type" value="Genomic_DNA"/>
</dbReference>
<evidence type="ECO:0000313" key="2">
    <source>
        <dbReference type="EMBL" id="KAL1583274.1"/>
    </source>
</evidence>
<feature type="compositionally biased region" description="Basic and acidic residues" evidence="1">
    <location>
        <begin position="128"/>
        <end position="146"/>
    </location>
</feature>